<accession>A0A1C0AII7</accession>
<dbReference type="EMBL" id="MBQD01000024">
    <property type="protein sequence ID" value="OCL31914.1"/>
    <property type="molecule type" value="Genomic_DNA"/>
</dbReference>
<feature type="region of interest" description="Disordered" evidence="1">
    <location>
        <begin position="1"/>
        <end position="30"/>
    </location>
</feature>
<dbReference type="Proteomes" id="UP000093501">
    <property type="component" value="Unassembled WGS sequence"/>
</dbReference>
<evidence type="ECO:0000256" key="1">
    <source>
        <dbReference type="SAM" id="MobiDB-lite"/>
    </source>
</evidence>
<keyword evidence="2" id="KW-0812">Transmembrane</keyword>
<evidence type="ECO:0000313" key="4">
    <source>
        <dbReference type="Proteomes" id="UP000093501"/>
    </source>
</evidence>
<reference evidence="4" key="1">
    <citation type="submission" date="2016-07" db="EMBL/GenBank/DDBJ databases">
        <authorList>
            <person name="Florea S."/>
            <person name="Webb J.S."/>
            <person name="Jaromczyk J."/>
            <person name="Schardl C.L."/>
        </authorList>
    </citation>
    <scope>NUCLEOTIDE SEQUENCE [LARGE SCALE GENOMIC DNA]</scope>
    <source>
        <strain evidence="4">IPBSL-7</strain>
    </source>
</reference>
<comment type="caution">
    <text evidence="3">The sequence shown here is derived from an EMBL/GenBank/DDBJ whole genome shotgun (WGS) entry which is preliminary data.</text>
</comment>
<feature type="compositionally biased region" description="Basic and acidic residues" evidence="1">
    <location>
        <begin position="18"/>
        <end position="28"/>
    </location>
</feature>
<gene>
    <name evidence="3" type="ORF">BCR15_07600</name>
</gene>
<protein>
    <submittedName>
        <fullName evidence="3">Uncharacterized protein</fullName>
    </submittedName>
</protein>
<evidence type="ECO:0000313" key="3">
    <source>
        <dbReference type="EMBL" id="OCL31914.1"/>
    </source>
</evidence>
<evidence type="ECO:0000256" key="2">
    <source>
        <dbReference type="SAM" id="Phobius"/>
    </source>
</evidence>
<dbReference type="AlphaFoldDB" id="A0A1C0AII7"/>
<sequence length="615" mass="65339">MNDNDLSDAFRAAVPPRPDTREWAEGARRKARRRRVGGTFAALLLVAAMATPLAFNLPGRSTVLATPSPTATATRLVPDICKDPVPSASPLVDGDLPDGATRVWLCGRSDTGSELELVGLPDPLVEGAGQAVAAFNALEKSEGVLDCLPNPLDYTVVVEYPDDVHRALRVAGCGDLRDATGMFDIFRADGAGYLAELQALWAAERAQTEFAFTGADVCDASYSSVLRPIEADDLARAVACGADGSAAELEEDLTSDILAELTAGTSVTGGDALWGAPLPDLVLLTATGDPVALHRESEGVYWWDDGYARFRWGLIDPALEARILEAQGPDGGPMPTGTPMPSLPEEPRVGLVSQVCDDIQSGRIAAEDLPDTEEVPQGATRAWLCGDRWETFGGVGPLEPLTTDPDRVAAAINALPSPDYEACTEMGGITYHVVLDYPDGDRRIVSAETVNCEWVGGWGNRAGGAQLLQDLLPLWAAQREAEPEPFVEEVDVCSDTAALVGLNALGTVERGSLYRGVVCGKPADAADGEDWIQRELPGDLVLAISQAQPVPDQSGVFTQGGAYLVLMNQFGDPVTYAVTQPAGESPQIRTWEWVWAPGADLMPLWVETLAGLRLE</sequence>
<keyword evidence="2" id="KW-1133">Transmembrane helix</keyword>
<name>A0A1C0AII7_9ACTN</name>
<organism evidence="3 4">
    <name type="scientific">Tessaracoccus lapidicaptus</name>
    <dbReference type="NCBI Taxonomy" id="1427523"/>
    <lineage>
        <taxon>Bacteria</taxon>
        <taxon>Bacillati</taxon>
        <taxon>Actinomycetota</taxon>
        <taxon>Actinomycetes</taxon>
        <taxon>Propionibacteriales</taxon>
        <taxon>Propionibacteriaceae</taxon>
        <taxon>Tessaracoccus</taxon>
    </lineage>
</organism>
<dbReference type="RefSeq" id="WP_068752263.1">
    <property type="nucleotide sequence ID" value="NZ_LR214441.1"/>
</dbReference>
<keyword evidence="4" id="KW-1185">Reference proteome</keyword>
<feature type="transmembrane region" description="Helical" evidence="2">
    <location>
        <begin position="36"/>
        <end position="55"/>
    </location>
</feature>
<proteinExistence type="predicted"/>
<keyword evidence="2" id="KW-0472">Membrane</keyword>